<dbReference type="AlphaFoldDB" id="A0ABD1PQX5"/>
<comment type="caution">
    <text evidence="1">The sequence shown here is derived from an EMBL/GenBank/DDBJ whole genome shotgun (WGS) entry which is preliminary data.</text>
</comment>
<evidence type="ECO:0000313" key="1">
    <source>
        <dbReference type="EMBL" id="KAL2466320.1"/>
    </source>
</evidence>
<gene>
    <name evidence="1" type="ORF">Adt_42171</name>
</gene>
<organism evidence="1 2">
    <name type="scientific">Abeliophyllum distichum</name>
    <dbReference type="NCBI Taxonomy" id="126358"/>
    <lineage>
        <taxon>Eukaryota</taxon>
        <taxon>Viridiplantae</taxon>
        <taxon>Streptophyta</taxon>
        <taxon>Embryophyta</taxon>
        <taxon>Tracheophyta</taxon>
        <taxon>Spermatophyta</taxon>
        <taxon>Magnoliopsida</taxon>
        <taxon>eudicotyledons</taxon>
        <taxon>Gunneridae</taxon>
        <taxon>Pentapetalae</taxon>
        <taxon>asterids</taxon>
        <taxon>lamiids</taxon>
        <taxon>Lamiales</taxon>
        <taxon>Oleaceae</taxon>
        <taxon>Forsythieae</taxon>
        <taxon>Abeliophyllum</taxon>
    </lineage>
</organism>
<name>A0ABD1PQX5_9LAMI</name>
<dbReference type="Proteomes" id="UP001604336">
    <property type="component" value="Unassembled WGS sequence"/>
</dbReference>
<accession>A0ABD1PQX5</accession>
<protein>
    <submittedName>
        <fullName evidence="1">Retroelement</fullName>
    </submittedName>
</protein>
<reference evidence="2" key="1">
    <citation type="submission" date="2024-07" db="EMBL/GenBank/DDBJ databases">
        <title>Two chromosome-level genome assemblies of Korean endemic species Abeliophyllum distichum and Forsythia ovata (Oleaceae).</title>
        <authorList>
            <person name="Jang H."/>
        </authorList>
    </citation>
    <scope>NUCLEOTIDE SEQUENCE [LARGE SCALE GENOMIC DNA]</scope>
</reference>
<keyword evidence="2" id="KW-1185">Reference proteome</keyword>
<dbReference type="EMBL" id="JBFOLK010000013">
    <property type="protein sequence ID" value="KAL2466320.1"/>
    <property type="molecule type" value="Genomic_DNA"/>
</dbReference>
<sequence length="187" mass="21813">MPYKNSDKEPASQRVQSVIERYEEQQNTPGIEGHNQSRYEPMTKLSPRTMRALFGELTQDVVGQNAIESGRITFEAKKKMAVDENPFPRPIELNMITDFKNGLPKFKLVVDSGDEDPEQQPSVFERLKGKETKREERILCARCNREVNENVEKTEVWGRHHRLNMVSDFQPIQRRNIPFVGRPPFER</sequence>
<proteinExistence type="predicted"/>
<evidence type="ECO:0000313" key="2">
    <source>
        <dbReference type="Proteomes" id="UP001604336"/>
    </source>
</evidence>